<keyword evidence="3" id="KW-1185">Reference proteome</keyword>
<dbReference type="InterPro" id="IPR051783">
    <property type="entry name" value="NAD(P)-dependent_oxidoreduct"/>
</dbReference>
<reference evidence="2" key="2">
    <citation type="submission" date="2023-06" db="EMBL/GenBank/DDBJ databases">
        <authorList>
            <person name="Kobayashi Y."/>
            <person name="Kayamori A."/>
            <person name="Aoki K."/>
            <person name="Shiwa Y."/>
            <person name="Fujita N."/>
            <person name="Sugita T."/>
            <person name="Iwasaki W."/>
            <person name="Tanaka N."/>
            <person name="Takashima M."/>
        </authorList>
    </citation>
    <scope>NUCLEOTIDE SEQUENCE</scope>
    <source>
        <strain evidence="2">HIS016</strain>
    </source>
</reference>
<reference evidence="2" key="1">
    <citation type="journal article" date="2023" name="BMC Genomics">
        <title>Chromosome-level genome assemblies of Cutaneotrichosporon spp. (Trichosporonales, Basidiomycota) reveal imbalanced evolution between nucleotide sequences and chromosome synteny.</title>
        <authorList>
            <person name="Kobayashi Y."/>
            <person name="Kayamori A."/>
            <person name="Aoki K."/>
            <person name="Shiwa Y."/>
            <person name="Matsutani M."/>
            <person name="Fujita N."/>
            <person name="Sugita T."/>
            <person name="Iwasaki W."/>
            <person name="Tanaka N."/>
            <person name="Takashima M."/>
        </authorList>
    </citation>
    <scope>NUCLEOTIDE SEQUENCE</scope>
    <source>
        <strain evidence="2">HIS016</strain>
    </source>
</reference>
<dbReference type="InterPro" id="IPR036291">
    <property type="entry name" value="NAD(P)-bd_dom_sf"/>
</dbReference>
<name>A0AAD3TSY1_9TREE</name>
<gene>
    <name evidence="2" type="ORF">CspeluHIS016_0210030</name>
</gene>
<dbReference type="SUPFAM" id="SSF51735">
    <property type="entry name" value="NAD(P)-binding Rossmann-fold domains"/>
    <property type="match status" value="1"/>
</dbReference>
<dbReference type="PANTHER" id="PTHR48079">
    <property type="entry name" value="PROTEIN YEEZ"/>
    <property type="match status" value="1"/>
</dbReference>
<protein>
    <recommendedName>
        <fullName evidence="4">NAD(P)-binding protein</fullName>
    </recommendedName>
</protein>
<dbReference type="GO" id="GO:0005737">
    <property type="term" value="C:cytoplasm"/>
    <property type="evidence" value="ECO:0007669"/>
    <property type="project" value="TreeGrafter"/>
</dbReference>
<comment type="caution">
    <text evidence="2">The sequence shown here is derived from an EMBL/GenBank/DDBJ whole genome shotgun (WGS) entry which is preliminary data.</text>
</comment>
<feature type="region of interest" description="Disordered" evidence="1">
    <location>
        <begin position="329"/>
        <end position="357"/>
    </location>
</feature>
<evidence type="ECO:0000313" key="3">
    <source>
        <dbReference type="Proteomes" id="UP001222932"/>
    </source>
</evidence>
<organism evidence="2 3">
    <name type="scientific">Cutaneotrichosporon spelunceum</name>
    <dbReference type="NCBI Taxonomy" id="1672016"/>
    <lineage>
        <taxon>Eukaryota</taxon>
        <taxon>Fungi</taxon>
        <taxon>Dikarya</taxon>
        <taxon>Basidiomycota</taxon>
        <taxon>Agaricomycotina</taxon>
        <taxon>Tremellomycetes</taxon>
        <taxon>Trichosporonales</taxon>
        <taxon>Trichosporonaceae</taxon>
        <taxon>Cutaneotrichosporon</taxon>
    </lineage>
</organism>
<evidence type="ECO:0000313" key="2">
    <source>
        <dbReference type="EMBL" id="GMK55947.1"/>
    </source>
</evidence>
<dbReference type="AlphaFoldDB" id="A0AAD3TSY1"/>
<evidence type="ECO:0000256" key="1">
    <source>
        <dbReference type="SAM" id="MobiDB-lite"/>
    </source>
</evidence>
<accession>A0AAD3TSY1</accession>
<dbReference type="Proteomes" id="UP001222932">
    <property type="component" value="Unassembled WGS sequence"/>
</dbReference>
<sequence length="357" mass="37915">MKVLVLGASGFIGLPVALAFARAGHIVYGTARDAKTARKLSIHEIIPFVTPATPGHGFSVWGKIASEVDVIIDTIRSSESETPLAALRGVEEITSRGSAGTRVTYIFTGGAWSHSRGLGGLDKWSSEQLPTTNNLEVAAWQRDVEEAVLGSTRVNGIVIRPGTLYGRSGSLLEPFLLGPAYDAAKAGREFDAIGFPDSRLLMVHQDDLADLYLRVGERGPLLAGSALVACNTQSERWTDILDAVVRVSGAKGYRLRPPSDKVPAEVAWASTTLLRPTLAYSLTGWAPRKLSLVDGIDMYWPSFVAHYEGKKTIAPWDLPGVVPVGGADICPSPGHRPSLSTKGSGTGSPPRPSPLAS</sequence>
<dbReference type="PANTHER" id="PTHR48079:SF3">
    <property type="entry name" value="NAD-DEPENDENT EPIMERASE_DEHYDRATASE DOMAIN-CONTAINING PROTEIN"/>
    <property type="match status" value="1"/>
</dbReference>
<evidence type="ECO:0008006" key="4">
    <source>
        <dbReference type="Google" id="ProtNLM"/>
    </source>
</evidence>
<dbReference type="EMBL" id="BTCM01000002">
    <property type="protein sequence ID" value="GMK55947.1"/>
    <property type="molecule type" value="Genomic_DNA"/>
</dbReference>
<dbReference type="Gene3D" id="3.40.50.720">
    <property type="entry name" value="NAD(P)-binding Rossmann-like Domain"/>
    <property type="match status" value="1"/>
</dbReference>
<proteinExistence type="predicted"/>
<dbReference type="GO" id="GO:0004029">
    <property type="term" value="F:aldehyde dehydrogenase (NAD+) activity"/>
    <property type="evidence" value="ECO:0007669"/>
    <property type="project" value="TreeGrafter"/>
</dbReference>